<evidence type="ECO:0000256" key="1">
    <source>
        <dbReference type="SAM" id="MobiDB-lite"/>
    </source>
</evidence>
<feature type="region of interest" description="Disordered" evidence="1">
    <location>
        <begin position="71"/>
        <end position="95"/>
    </location>
</feature>
<evidence type="ECO:0000313" key="3">
    <source>
        <dbReference type="Proteomes" id="UP001066276"/>
    </source>
</evidence>
<protein>
    <submittedName>
        <fullName evidence="2">Uncharacterized protein</fullName>
    </submittedName>
</protein>
<comment type="caution">
    <text evidence="2">The sequence shown here is derived from an EMBL/GenBank/DDBJ whole genome shotgun (WGS) entry which is preliminary data.</text>
</comment>
<name>A0AAV7PWE7_PLEWA</name>
<proteinExistence type="predicted"/>
<organism evidence="2 3">
    <name type="scientific">Pleurodeles waltl</name>
    <name type="common">Iberian ribbed newt</name>
    <dbReference type="NCBI Taxonomy" id="8319"/>
    <lineage>
        <taxon>Eukaryota</taxon>
        <taxon>Metazoa</taxon>
        <taxon>Chordata</taxon>
        <taxon>Craniata</taxon>
        <taxon>Vertebrata</taxon>
        <taxon>Euteleostomi</taxon>
        <taxon>Amphibia</taxon>
        <taxon>Batrachia</taxon>
        <taxon>Caudata</taxon>
        <taxon>Salamandroidea</taxon>
        <taxon>Salamandridae</taxon>
        <taxon>Pleurodelinae</taxon>
        <taxon>Pleurodeles</taxon>
    </lineage>
</organism>
<feature type="region of interest" description="Disordered" evidence="1">
    <location>
        <begin position="1"/>
        <end position="46"/>
    </location>
</feature>
<dbReference type="AlphaFoldDB" id="A0AAV7PWE7"/>
<dbReference type="EMBL" id="JANPWB010000011">
    <property type="protein sequence ID" value="KAJ1132421.1"/>
    <property type="molecule type" value="Genomic_DNA"/>
</dbReference>
<evidence type="ECO:0000313" key="2">
    <source>
        <dbReference type="EMBL" id="KAJ1132421.1"/>
    </source>
</evidence>
<accession>A0AAV7PWE7</accession>
<reference evidence="2" key="1">
    <citation type="journal article" date="2022" name="bioRxiv">
        <title>Sequencing and chromosome-scale assembly of the giantPleurodeles waltlgenome.</title>
        <authorList>
            <person name="Brown T."/>
            <person name="Elewa A."/>
            <person name="Iarovenko S."/>
            <person name="Subramanian E."/>
            <person name="Araus A.J."/>
            <person name="Petzold A."/>
            <person name="Susuki M."/>
            <person name="Suzuki K.-i.T."/>
            <person name="Hayashi T."/>
            <person name="Toyoda A."/>
            <person name="Oliveira C."/>
            <person name="Osipova E."/>
            <person name="Leigh N.D."/>
            <person name="Simon A."/>
            <person name="Yun M.H."/>
        </authorList>
    </citation>
    <scope>NUCLEOTIDE SEQUENCE</scope>
    <source>
        <strain evidence="2">20211129_DDA</strain>
        <tissue evidence="2">Liver</tissue>
    </source>
</reference>
<dbReference type="Proteomes" id="UP001066276">
    <property type="component" value="Chromosome 7"/>
</dbReference>
<sequence length="120" mass="12612">MALHGQSTDSSGRRWRRPGIVPLLTKQDADPGYQGGQAGNTTVGPEVGWEHSQVLDRKSVESPTICPAQDAEEAGAGVNPLQYRPTGPTCRGGSRIRTSAVRTGEDALGLTGACRAGRDQ</sequence>
<feature type="compositionally biased region" description="Polar residues" evidence="1">
    <location>
        <begin position="1"/>
        <end position="10"/>
    </location>
</feature>
<gene>
    <name evidence="2" type="ORF">NDU88_010734</name>
</gene>
<keyword evidence="3" id="KW-1185">Reference proteome</keyword>